<feature type="region of interest" description="Disordered" evidence="1">
    <location>
        <begin position="313"/>
        <end position="346"/>
    </location>
</feature>
<comment type="caution">
    <text evidence="2">The sequence shown here is derived from an EMBL/GenBank/DDBJ whole genome shotgun (WGS) entry which is preliminary data.</text>
</comment>
<feature type="compositionally biased region" description="Acidic residues" evidence="1">
    <location>
        <begin position="317"/>
        <end position="346"/>
    </location>
</feature>
<protein>
    <recommendedName>
        <fullName evidence="4">YbbR-like domain-containing protein</fullName>
    </recommendedName>
</protein>
<dbReference type="Gene3D" id="2.170.120.30">
    <property type="match status" value="1"/>
</dbReference>
<dbReference type="InterPro" id="IPR053154">
    <property type="entry name" value="c-di-AMP_regulator"/>
</dbReference>
<dbReference type="Pfam" id="PF07949">
    <property type="entry name" value="YbbR"/>
    <property type="match status" value="3"/>
</dbReference>
<gene>
    <name evidence="2" type="ORF">EK386_08130</name>
</gene>
<name>A0A3S0RW03_9BACI</name>
<dbReference type="PANTHER" id="PTHR37804:SF1">
    <property type="entry name" value="CDAA REGULATORY PROTEIN CDAR"/>
    <property type="match status" value="1"/>
</dbReference>
<reference evidence="2 3" key="1">
    <citation type="submission" date="2018-12" db="EMBL/GenBank/DDBJ databases">
        <title>Lysinibacillus antri sp. nov., isolated from a cave soil.</title>
        <authorList>
            <person name="Narsing Rao M.P."/>
            <person name="Zhang H."/>
            <person name="Dong Z.-Y."/>
            <person name="Niu X.-K."/>
            <person name="Zhang K."/>
            <person name="Fang B.-Z."/>
            <person name="Kang Y.-Q."/>
            <person name="Xiao M."/>
            <person name="Li W.-J."/>
        </authorList>
    </citation>
    <scope>NUCLEOTIDE SEQUENCE [LARGE SCALE GENOMIC DNA]</scope>
    <source>
        <strain evidence="2 3">SYSU K30002</strain>
    </source>
</reference>
<evidence type="ECO:0000256" key="1">
    <source>
        <dbReference type="SAM" id="MobiDB-lite"/>
    </source>
</evidence>
<proteinExistence type="predicted"/>
<dbReference type="PANTHER" id="PTHR37804">
    <property type="entry name" value="CDAA REGULATORY PROTEIN CDAR"/>
    <property type="match status" value="1"/>
</dbReference>
<keyword evidence="3" id="KW-1185">Reference proteome</keyword>
<organism evidence="2 3">
    <name type="scientific">Lysinibacillus antri</name>
    <dbReference type="NCBI Taxonomy" id="2498145"/>
    <lineage>
        <taxon>Bacteria</taxon>
        <taxon>Bacillati</taxon>
        <taxon>Bacillota</taxon>
        <taxon>Bacilli</taxon>
        <taxon>Bacillales</taxon>
        <taxon>Bacillaceae</taxon>
        <taxon>Lysinibacillus</taxon>
    </lineage>
</organism>
<dbReference type="RefSeq" id="WP_126658666.1">
    <property type="nucleotide sequence ID" value="NZ_RYYR01000009.1"/>
</dbReference>
<dbReference type="EMBL" id="RYYR01000009">
    <property type="protein sequence ID" value="RUL53526.1"/>
    <property type="molecule type" value="Genomic_DNA"/>
</dbReference>
<sequence length="346" mass="38371">MDKLFDSHWVLRITALILAILLFIYVKAQMDDGKNTGPNVEMDIITAVPLEAYYDTENLIVTGLPKTVDVTLEGPVQLVLQAKLKRDFKVFVDLSELLIGKHTVTIQTENFSEKLEVSIDPKIVDIVIEEKVTEEVRIEPEMNNRLIAEGFIISNMSADPGTVFVTGAKSVIEDISYVKATVSAEGGLKSSFEQEAAVKVLDSNLNKLDVTIDRETVKVKVDIKEYSRKVPLLIRQKGTPIEGVRVNNLTSNTETIEVFGPKSIIDSLTELVVEFDISEIQQSGSYDVQLNVPNGATRLSTEKVKVNANITKTTVNTEEEPPVEDNTEETNTDETNPEDETTQNGE</sequence>
<dbReference type="Proteomes" id="UP000287910">
    <property type="component" value="Unassembled WGS sequence"/>
</dbReference>
<dbReference type="InterPro" id="IPR012505">
    <property type="entry name" value="YbbR"/>
</dbReference>
<dbReference type="Gene3D" id="2.170.120.40">
    <property type="entry name" value="YbbR-like domain"/>
    <property type="match status" value="2"/>
</dbReference>
<dbReference type="AlphaFoldDB" id="A0A3S0RW03"/>
<accession>A0A3S0RW03</accession>
<evidence type="ECO:0008006" key="4">
    <source>
        <dbReference type="Google" id="ProtNLM"/>
    </source>
</evidence>
<evidence type="ECO:0000313" key="2">
    <source>
        <dbReference type="EMBL" id="RUL53526.1"/>
    </source>
</evidence>
<evidence type="ECO:0000313" key="3">
    <source>
        <dbReference type="Proteomes" id="UP000287910"/>
    </source>
</evidence>